<sequence>MSSDMSRCLLHPVVRIGYVPVSDDDIVELRPVKDNDTHKPLSEQARAVDRAASLLHNNDLFAMWAEGSRLFHANKYTAANSLFKRMMSATTNPAFRMLLIINVGLIHAQLQDFVYAESYFAMANLLRPSLCLPAFLQGIAAYKARRFGKALASFFKCHLNMHAEQHELSFENLGFSFVLDLKKLDENRKATRQEMVKETKNKTMRPRQNVSDLPFGFPSDTFFEVPDDIEELEAMIPVEPAEPPSPTRLQSLIPTSPSTWSVSTASTASSVSTVKSTPTERVREAGRNMRRTVKKFKEKINAKDKVKFKNELSVIDERSSRGEFSVKDTLSLKDELSLKYEISIKDDFSVDTEPGVKDRHYARGKLDAEERLRHALGADFELYAQPDLTVKEKLTAKVKFKVKKKLHELLPALEKTE</sequence>
<dbReference type="AlphaFoldDB" id="A0A9P4MKY1"/>
<dbReference type="SUPFAM" id="SSF48452">
    <property type="entry name" value="TPR-like"/>
    <property type="match status" value="1"/>
</dbReference>
<keyword evidence="2" id="KW-1185">Reference proteome</keyword>
<dbReference type="Proteomes" id="UP000799439">
    <property type="component" value="Unassembled WGS sequence"/>
</dbReference>
<dbReference type="Gene3D" id="1.25.40.10">
    <property type="entry name" value="Tetratricopeptide repeat domain"/>
    <property type="match status" value="1"/>
</dbReference>
<reference evidence="1" key="1">
    <citation type="journal article" date="2020" name="Stud. Mycol.">
        <title>101 Dothideomycetes genomes: a test case for predicting lifestyles and emergence of pathogens.</title>
        <authorList>
            <person name="Haridas S."/>
            <person name="Albert R."/>
            <person name="Binder M."/>
            <person name="Bloem J."/>
            <person name="Labutti K."/>
            <person name="Salamov A."/>
            <person name="Andreopoulos B."/>
            <person name="Baker S."/>
            <person name="Barry K."/>
            <person name="Bills G."/>
            <person name="Bluhm B."/>
            <person name="Cannon C."/>
            <person name="Castanera R."/>
            <person name="Culley D."/>
            <person name="Daum C."/>
            <person name="Ezra D."/>
            <person name="Gonzalez J."/>
            <person name="Henrissat B."/>
            <person name="Kuo A."/>
            <person name="Liang C."/>
            <person name="Lipzen A."/>
            <person name="Lutzoni F."/>
            <person name="Magnuson J."/>
            <person name="Mondo S."/>
            <person name="Nolan M."/>
            <person name="Ohm R."/>
            <person name="Pangilinan J."/>
            <person name="Park H.-J."/>
            <person name="Ramirez L."/>
            <person name="Alfaro M."/>
            <person name="Sun H."/>
            <person name="Tritt A."/>
            <person name="Yoshinaga Y."/>
            <person name="Zwiers L.-H."/>
            <person name="Turgeon B."/>
            <person name="Goodwin S."/>
            <person name="Spatafora J."/>
            <person name="Crous P."/>
            <person name="Grigoriev I."/>
        </authorList>
    </citation>
    <scope>NUCLEOTIDE SEQUENCE</scope>
    <source>
        <strain evidence="1">CBS 260.36</strain>
    </source>
</reference>
<organism evidence="1 2">
    <name type="scientific">Myriangium duriaei CBS 260.36</name>
    <dbReference type="NCBI Taxonomy" id="1168546"/>
    <lineage>
        <taxon>Eukaryota</taxon>
        <taxon>Fungi</taxon>
        <taxon>Dikarya</taxon>
        <taxon>Ascomycota</taxon>
        <taxon>Pezizomycotina</taxon>
        <taxon>Dothideomycetes</taxon>
        <taxon>Dothideomycetidae</taxon>
        <taxon>Myriangiales</taxon>
        <taxon>Myriangiaceae</taxon>
        <taxon>Myriangium</taxon>
    </lineage>
</organism>
<evidence type="ECO:0000313" key="2">
    <source>
        <dbReference type="Proteomes" id="UP000799439"/>
    </source>
</evidence>
<accession>A0A9P4MKY1</accession>
<dbReference type="EMBL" id="ML996081">
    <property type="protein sequence ID" value="KAF2156733.1"/>
    <property type="molecule type" value="Genomic_DNA"/>
</dbReference>
<dbReference type="InterPro" id="IPR011990">
    <property type="entry name" value="TPR-like_helical_dom_sf"/>
</dbReference>
<protein>
    <submittedName>
        <fullName evidence="1">Uncharacterized protein</fullName>
    </submittedName>
</protein>
<comment type="caution">
    <text evidence="1">The sequence shown here is derived from an EMBL/GenBank/DDBJ whole genome shotgun (WGS) entry which is preliminary data.</text>
</comment>
<name>A0A9P4MKY1_9PEZI</name>
<gene>
    <name evidence="1" type="ORF">K461DRAFT_289116</name>
</gene>
<proteinExistence type="predicted"/>
<dbReference type="OrthoDB" id="2320141at2759"/>
<evidence type="ECO:0000313" key="1">
    <source>
        <dbReference type="EMBL" id="KAF2156733.1"/>
    </source>
</evidence>